<dbReference type="EMBL" id="JAHRHJ020000001">
    <property type="protein sequence ID" value="KAH9328472.1"/>
    <property type="molecule type" value="Genomic_DNA"/>
</dbReference>
<feature type="region of interest" description="Disordered" evidence="1">
    <location>
        <begin position="102"/>
        <end position="123"/>
    </location>
</feature>
<feature type="non-terminal residue" evidence="2">
    <location>
        <position position="123"/>
    </location>
</feature>
<evidence type="ECO:0000256" key="1">
    <source>
        <dbReference type="SAM" id="MobiDB-lite"/>
    </source>
</evidence>
<sequence>MPWSKNNFRAKVRQDTTGYGANNLSIDTDGFSANMEKGVSDLEMGVKPSWPAVGIGASEDSQGQNLEGIDTRSTMHPRRSGWGRKSGSWEIPLDILALAAGVGGEGGRAGTKTSPGNGVKTLA</sequence>
<dbReference type="OMA" id="WSKNNFR"/>
<gene>
    <name evidence="2" type="ORF">KI387_000580</name>
</gene>
<protein>
    <submittedName>
        <fullName evidence="2">Uncharacterized protein</fullName>
    </submittedName>
</protein>
<keyword evidence="3" id="KW-1185">Reference proteome</keyword>
<organism evidence="2 3">
    <name type="scientific">Taxus chinensis</name>
    <name type="common">Chinese yew</name>
    <name type="synonym">Taxus wallichiana var. chinensis</name>
    <dbReference type="NCBI Taxonomy" id="29808"/>
    <lineage>
        <taxon>Eukaryota</taxon>
        <taxon>Viridiplantae</taxon>
        <taxon>Streptophyta</taxon>
        <taxon>Embryophyta</taxon>
        <taxon>Tracheophyta</taxon>
        <taxon>Spermatophyta</taxon>
        <taxon>Pinopsida</taxon>
        <taxon>Pinidae</taxon>
        <taxon>Conifers II</taxon>
        <taxon>Cupressales</taxon>
        <taxon>Taxaceae</taxon>
        <taxon>Taxus</taxon>
    </lineage>
</organism>
<comment type="caution">
    <text evidence="2">The sequence shown here is derived from an EMBL/GenBank/DDBJ whole genome shotgun (WGS) entry which is preliminary data.</text>
</comment>
<name>A0AA38GUU8_TAXCH</name>
<reference evidence="2 3" key="1">
    <citation type="journal article" date="2021" name="Nat. Plants">
        <title>The Taxus genome provides insights into paclitaxel biosynthesis.</title>
        <authorList>
            <person name="Xiong X."/>
            <person name="Gou J."/>
            <person name="Liao Q."/>
            <person name="Li Y."/>
            <person name="Zhou Q."/>
            <person name="Bi G."/>
            <person name="Li C."/>
            <person name="Du R."/>
            <person name="Wang X."/>
            <person name="Sun T."/>
            <person name="Guo L."/>
            <person name="Liang H."/>
            <person name="Lu P."/>
            <person name="Wu Y."/>
            <person name="Zhang Z."/>
            <person name="Ro D.K."/>
            <person name="Shang Y."/>
            <person name="Huang S."/>
            <person name="Yan J."/>
        </authorList>
    </citation>
    <scope>NUCLEOTIDE SEQUENCE [LARGE SCALE GENOMIC DNA]</scope>
    <source>
        <strain evidence="2">Ta-2019</strain>
    </source>
</reference>
<evidence type="ECO:0000313" key="2">
    <source>
        <dbReference type="EMBL" id="KAH9328472.1"/>
    </source>
</evidence>
<dbReference type="AlphaFoldDB" id="A0AA38GUU8"/>
<evidence type="ECO:0000313" key="3">
    <source>
        <dbReference type="Proteomes" id="UP000824469"/>
    </source>
</evidence>
<accession>A0AA38GUU8</accession>
<feature type="region of interest" description="Disordered" evidence="1">
    <location>
        <begin position="50"/>
        <end position="87"/>
    </location>
</feature>
<proteinExistence type="predicted"/>
<dbReference type="Proteomes" id="UP000824469">
    <property type="component" value="Unassembled WGS sequence"/>
</dbReference>